<dbReference type="Pfam" id="PF12836">
    <property type="entry name" value="HHH_3"/>
    <property type="match status" value="1"/>
</dbReference>
<dbReference type="Gene3D" id="1.10.10.650">
    <property type="entry name" value="RuvA domain 2-like"/>
    <property type="match status" value="1"/>
</dbReference>
<dbReference type="Proteomes" id="UP001596250">
    <property type="component" value="Unassembled WGS sequence"/>
</dbReference>
<dbReference type="InterPro" id="IPR044146">
    <property type="entry name" value="S1_Tex"/>
</dbReference>
<gene>
    <name evidence="2" type="ORF">ACFPXP_04230</name>
</gene>
<dbReference type="PANTHER" id="PTHR10724:SF10">
    <property type="entry name" value="S1 RNA-BINDING DOMAIN-CONTAINING PROTEIN 1"/>
    <property type="match status" value="1"/>
</dbReference>
<dbReference type="InterPro" id="IPR006641">
    <property type="entry name" value="YqgF/RNaseH-like_dom"/>
</dbReference>
<dbReference type="InterPro" id="IPR041692">
    <property type="entry name" value="HHH_9"/>
</dbReference>
<dbReference type="Pfam" id="PF16921">
    <property type="entry name" value="Tex_YqgF"/>
    <property type="match status" value="1"/>
</dbReference>
<dbReference type="Gene3D" id="1.10.3500.10">
    <property type="entry name" value="Tex N-terminal region-like"/>
    <property type="match status" value="1"/>
</dbReference>
<dbReference type="InterPro" id="IPR010994">
    <property type="entry name" value="RuvA_2-like"/>
</dbReference>
<dbReference type="SUPFAM" id="SSF158832">
    <property type="entry name" value="Tex N-terminal region-like"/>
    <property type="match status" value="1"/>
</dbReference>
<dbReference type="Gene3D" id="3.30.420.140">
    <property type="entry name" value="YqgF/RNase H-like domain"/>
    <property type="match status" value="1"/>
</dbReference>
<protein>
    <submittedName>
        <fullName evidence="2">Tex family protein</fullName>
    </submittedName>
</protein>
<comment type="caution">
    <text evidence="2">The sequence shown here is derived from an EMBL/GenBank/DDBJ whole genome shotgun (WGS) entry which is preliminary data.</text>
</comment>
<evidence type="ECO:0000259" key="1">
    <source>
        <dbReference type="PROSITE" id="PS50126"/>
    </source>
</evidence>
<dbReference type="SUPFAM" id="SSF47781">
    <property type="entry name" value="RuvA domain 2-like"/>
    <property type="match status" value="2"/>
</dbReference>
<dbReference type="SMART" id="SM00316">
    <property type="entry name" value="S1"/>
    <property type="match status" value="1"/>
</dbReference>
<dbReference type="RefSeq" id="WP_379892693.1">
    <property type="nucleotide sequence ID" value="NZ_CBCSCT010000012.1"/>
</dbReference>
<dbReference type="EMBL" id="JBHSQV010000029">
    <property type="protein sequence ID" value="MFC5985645.1"/>
    <property type="molecule type" value="Genomic_DNA"/>
</dbReference>
<feature type="domain" description="S1 motif" evidence="1">
    <location>
        <begin position="666"/>
        <end position="735"/>
    </location>
</feature>
<dbReference type="Pfam" id="PF17674">
    <property type="entry name" value="HHH_9"/>
    <property type="match status" value="1"/>
</dbReference>
<dbReference type="InterPro" id="IPR032639">
    <property type="entry name" value="Tex_YqgF"/>
</dbReference>
<dbReference type="PROSITE" id="PS50126">
    <property type="entry name" value="S1"/>
    <property type="match status" value="1"/>
</dbReference>
<dbReference type="Pfam" id="PF00575">
    <property type="entry name" value="S1"/>
    <property type="match status" value="1"/>
</dbReference>
<dbReference type="Gene3D" id="1.10.150.310">
    <property type="entry name" value="Tex RuvX-like domain-like"/>
    <property type="match status" value="1"/>
</dbReference>
<reference evidence="3" key="1">
    <citation type="journal article" date="2019" name="Int. J. Syst. Evol. Microbiol.">
        <title>The Global Catalogue of Microorganisms (GCM) 10K type strain sequencing project: providing services to taxonomists for standard genome sequencing and annotation.</title>
        <authorList>
            <consortium name="The Broad Institute Genomics Platform"/>
            <consortium name="The Broad Institute Genome Sequencing Center for Infectious Disease"/>
            <person name="Wu L."/>
            <person name="Ma J."/>
        </authorList>
    </citation>
    <scope>NUCLEOTIDE SEQUENCE [LARGE SCALE GENOMIC DNA]</scope>
    <source>
        <strain evidence="3">CCM 8749</strain>
    </source>
</reference>
<evidence type="ECO:0000313" key="2">
    <source>
        <dbReference type="EMBL" id="MFC5985645.1"/>
    </source>
</evidence>
<name>A0ABW1IKT3_9BACL</name>
<dbReference type="Gene3D" id="2.40.50.140">
    <property type="entry name" value="Nucleic acid-binding proteins"/>
    <property type="match status" value="1"/>
</dbReference>
<dbReference type="InterPro" id="IPR012340">
    <property type="entry name" value="NA-bd_OB-fold"/>
</dbReference>
<dbReference type="InterPro" id="IPR050437">
    <property type="entry name" value="Ribos_protein_bS1-like"/>
</dbReference>
<dbReference type="InterPro" id="IPR023319">
    <property type="entry name" value="Tex-like_HTH_dom_sf"/>
</dbReference>
<dbReference type="Pfam" id="PF22706">
    <property type="entry name" value="Tex_central_region"/>
    <property type="match status" value="1"/>
</dbReference>
<sequence>MQQNSEQALEQGKLEEQELKARQERILKQVAVETGISLRQIRTTVGLLDEGNTIPFIARYRKEMTGELDETQIRLISERLAYLRGLEDRKSEVIRLIDEQGKLTDELKNSILIAEKLQTVEDLYRPYRQKRKTRASIAKEKGLEPLAEWLLEQHSKLHPEEQAALYIDAEKEVHSIEEALQGAQDIIAEQLSDDAEIRAWIRKHTFQQGILCTEAKDKEAESVYEMYYQYQEPVKKLPPHRTLAINRGEREDILKVRLEVPDEIIYQYIQKRVFKASCPSTPYLSSAIEDAYKRLIAPSIEREVRGELTEQGEEKAIEVFSDNLRSLLLQPPVKGKIVLGVDPAYRTGCKLGVVDETGKMLEIAVTYPTPPHNKTAEAEQIIGRLVEKYGTELIVIGNGTASRETETFIAGLIKKWAPARQVQYLIVNEAGASVYSASKLAQEEFPDLDVSERSAISIARRVQDPLAELVKIDPKSIGVGQYQHDVSQKRLEESLKGVVESAVNHVGVDLNTASPSLLSYVSGINATIAKNIVKYRDENGKFDNRAQLKKVPRLGAKTYEQCVGFLRIPEGSEPLDNTPIHPESYSAALKLLEQMKLDRSMLGSEQMKQKLAQVDIQQLGEQLGVGVPTLKDIVESLQRPGRDPRDELPAPIFRTDVLKLEDLKPGMELQGTVRNVIDFGAFVDIGVKNDGLVHISQLSDRFVKHPMDVVSVGDIVTVWVLGVDEKKGRVSLTMKRSASS</sequence>
<dbReference type="CDD" id="cd05685">
    <property type="entry name" value="S1_Tex"/>
    <property type="match status" value="1"/>
</dbReference>
<accession>A0ABW1IKT3</accession>
<organism evidence="2 3">
    <name type="scientific">Marinicrinis lubricantis</name>
    <dbReference type="NCBI Taxonomy" id="2086470"/>
    <lineage>
        <taxon>Bacteria</taxon>
        <taxon>Bacillati</taxon>
        <taxon>Bacillota</taxon>
        <taxon>Bacilli</taxon>
        <taxon>Bacillales</taxon>
        <taxon>Paenibacillaceae</taxon>
    </lineage>
</organism>
<dbReference type="SUPFAM" id="SSF50249">
    <property type="entry name" value="Nucleic acid-binding proteins"/>
    <property type="match status" value="1"/>
</dbReference>
<dbReference type="SUPFAM" id="SSF53098">
    <property type="entry name" value="Ribonuclease H-like"/>
    <property type="match status" value="1"/>
</dbReference>
<dbReference type="Pfam" id="PF09371">
    <property type="entry name" value="Tex_N"/>
    <property type="match status" value="1"/>
</dbReference>
<keyword evidence="3" id="KW-1185">Reference proteome</keyword>
<dbReference type="InterPro" id="IPR012337">
    <property type="entry name" value="RNaseH-like_sf"/>
</dbReference>
<dbReference type="InterPro" id="IPR037027">
    <property type="entry name" value="YqgF/RNaseH-like_dom_sf"/>
</dbReference>
<dbReference type="InterPro" id="IPR018974">
    <property type="entry name" value="Tex-like_N"/>
</dbReference>
<proteinExistence type="predicted"/>
<dbReference type="InterPro" id="IPR055179">
    <property type="entry name" value="Tex-like_central_region"/>
</dbReference>
<dbReference type="InterPro" id="IPR003029">
    <property type="entry name" value="S1_domain"/>
</dbReference>
<evidence type="ECO:0000313" key="3">
    <source>
        <dbReference type="Proteomes" id="UP001596250"/>
    </source>
</evidence>
<dbReference type="PANTHER" id="PTHR10724">
    <property type="entry name" value="30S RIBOSOMAL PROTEIN S1"/>
    <property type="match status" value="1"/>
</dbReference>
<dbReference type="InterPro" id="IPR023323">
    <property type="entry name" value="Tex-like_dom_sf"/>
</dbReference>
<dbReference type="SMART" id="SM00732">
    <property type="entry name" value="YqgFc"/>
    <property type="match status" value="1"/>
</dbReference>